<feature type="DNA-binding region" description="H-T-H motif" evidence="2">
    <location>
        <begin position="35"/>
        <end position="54"/>
    </location>
</feature>
<dbReference type="PANTHER" id="PTHR43479:SF11">
    <property type="entry name" value="ACREF_ENVCD OPERON REPRESSOR-RELATED"/>
    <property type="match status" value="1"/>
</dbReference>
<dbReference type="PROSITE" id="PS01081">
    <property type="entry name" value="HTH_TETR_1"/>
    <property type="match status" value="1"/>
</dbReference>
<proteinExistence type="predicted"/>
<dbReference type="PANTHER" id="PTHR43479">
    <property type="entry name" value="ACREF/ENVCD OPERON REPRESSOR-RELATED"/>
    <property type="match status" value="1"/>
</dbReference>
<reference evidence="4" key="2">
    <citation type="submission" date="2024-06" db="EMBL/GenBank/DDBJ databases">
        <authorList>
            <person name="Petrova K.O."/>
            <person name="Toshchakov S.V."/>
            <person name="Boltjanskaja Y.V."/>
            <person name="Kevbrin V."/>
        </authorList>
    </citation>
    <scope>NUCLEOTIDE SEQUENCE</scope>
    <source>
        <strain evidence="4">Z-910T</strain>
    </source>
</reference>
<keyword evidence="1 2" id="KW-0238">DNA-binding</keyword>
<dbReference type="RefSeq" id="WP_350344616.1">
    <property type="nucleotide sequence ID" value="NZ_CP158367.1"/>
</dbReference>
<dbReference type="SUPFAM" id="SSF48498">
    <property type="entry name" value="Tetracyclin repressor-like, C-terminal domain"/>
    <property type="match status" value="1"/>
</dbReference>
<feature type="domain" description="HTH tetR-type" evidence="3">
    <location>
        <begin position="12"/>
        <end position="72"/>
    </location>
</feature>
<dbReference type="InterPro" id="IPR009057">
    <property type="entry name" value="Homeodomain-like_sf"/>
</dbReference>
<dbReference type="InterPro" id="IPR050624">
    <property type="entry name" value="HTH-type_Tx_Regulator"/>
</dbReference>
<dbReference type="Gene3D" id="1.10.357.10">
    <property type="entry name" value="Tetracycline Repressor, domain 2"/>
    <property type="match status" value="1"/>
</dbReference>
<evidence type="ECO:0000313" key="4">
    <source>
        <dbReference type="EMBL" id="XBX75881.1"/>
    </source>
</evidence>
<dbReference type="InterPro" id="IPR036271">
    <property type="entry name" value="Tet_transcr_reg_TetR-rel_C_sf"/>
</dbReference>
<dbReference type="PRINTS" id="PR00455">
    <property type="entry name" value="HTHTETR"/>
</dbReference>
<evidence type="ECO:0000259" key="3">
    <source>
        <dbReference type="PROSITE" id="PS50977"/>
    </source>
</evidence>
<accession>A0AAU7VP83</accession>
<dbReference type="Pfam" id="PF00440">
    <property type="entry name" value="TetR_N"/>
    <property type="match status" value="1"/>
</dbReference>
<protein>
    <submittedName>
        <fullName evidence="4">TetR/AcrR family transcriptional regulator</fullName>
    </submittedName>
</protein>
<dbReference type="AlphaFoldDB" id="A0AAU7VP83"/>
<evidence type="ECO:0000256" key="1">
    <source>
        <dbReference type="ARBA" id="ARBA00023125"/>
    </source>
</evidence>
<sequence length="213" mass="24493">MARLCLTEAEKEQKKRHIMDSSVELMATQGYEHTTMQQISKKSGVAIGTLYLYFNNKLEIYTALFEEALDLLESTLNVASSIPATDTKARICLLLQSYIHFYQHHNHQYRILFSGFFGKNAKANENVYLKNRIIKILKQLEKPIIKGVEEGIIKPCDTFELVISLWAMFDGVLMLPQKTNITSLGDQFQNYYTYGIEIILNGILIKDESKQKE</sequence>
<evidence type="ECO:0000256" key="2">
    <source>
        <dbReference type="PROSITE-ProRule" id="PRU00335"/>
    </source>
</evidence>
<dbReference type="InterPro" id="IPR001647">
    <property type="entry name" value="HTH_TetR"/>
</dbReference>
<dbReference type="PROSITE" id="PS50977">
    <property type="entry name" value="HTH_TETR_2"/>
    <property type="match status" value="1"/>
</dbReference>
<organism evidence="4">
    <name type="scientific">Proteinivorax tanatarense</name>
    <dbReference type="NCBI Taxonomy" id="1260629"/>
    <lineage>
        <taxon>Bacteria</taxon>
        <taxon>Bacillati</taxon>
        <taxon>Bacillota</taxon>
        <taxon>Clostridia</taxon>
        <taxon>Eubacteriales</taxon>
        <taxon>Proteinivoracaceae</taxon>
        <taxon>Proteinivorax</taxon>
    </lineage>
</organism>
<gene>
    <name evidence="4" type="ORF">PRVXT_001042</name>
</gene>
<name>A0AAU7VP83_9FIRM</name>
<reference evidence="4" key="1">
    <citation type="journal article" date="2013" name="Extremophiles">
        <title>Proteinivorax tanatarense gen. nov., sp. nov., an anaerobic, haloalkaliphilic, proteolytic bacterium isolated from a decaying algal bloom, and proposal of Proteinivoraceae fam. nov.</title>
        <authorList>
            <person name="Kevbrin V."/>
            <person name="Boltyanskaya Y."/>
            <person name="Zhilina T."/>
            <person name="Kolganova T."/>
            <person name="Lavrentjeva E."/>
            <person name="Kuznetsov B."/>
        </authorList>
    </citation>
    <scope>NUCLEOTIDE SEQUENCE</scope>
    <source>
        <strain evidence="4">Z-910T</strain>
    </source>
</reference>
<dbReference type="InterPro" id="IPR023772">
    <property type="entry name" value="DNA-bd_HTH_TetR-type_CS"/>
</dbReference>
<dbReference type="GO" id="GO:0003677">
    <property type="term" value="F:DNA binding"/>
    <property type="evidence" value="ECO:0007669"/>
    <property type="project" value="UniProtKB-UniRule"/>
</dbReference>
<dbReference type="SUPFAM" id="SSF46689">
    <property type="entry name" value="Homeodomain-like"/>
    <property type="match status" value="1"/>
</dbReference>
<dbReference type="Gene3D" id="1.10.10.60">
    <property type="entry name" value="Homeodomain-like"/>
    <property type="match status" value="1"/>
</dbReference>
<dbReference type="EMBL" id="CP158367">
    <property type="protein sequence ID" value="XBX75881.1"/>
    <property type="molecule type" value="Genomic_DNA"/>
</dbReference>